<sequence length="313" mass="35781">MGLFDFLKKKNTNTTYQPIKPAEEKKPDSSPTTSLEPSENIVKKSNKDIKPLTDIPPIQEETASEPISNNNTEASREPYYGDLEKTGILVDLCSVPLEQRDDNWFAEFISNVPLASFRTTEKQVITGPDGFPYFQLELPEPGVQFQCYVLDNMVYDFLLTNGIGVAINSSKAQPDWVFTYGDIFNYAIKKDFYNKDNTNFNRAGEEQITPSDMNNNVMVGQPSEFILPNPARAVLKGFLQFKQIQDPKVMLMTIQTPDGKEAQDLVFNFTPQDFASEEDFQTTIQQMQWFLPRHYSLAFFQEDESLKEHFQAL</sequence>
<protein>
    <submittedName>
        <fullName evidence="2">Uncharacterized protein</fullName>
    </submittedName>
</protein>
<feature type="compositionally biased region" description="Basic and acidic residues" evidence="1">
    <location>
        <begin position="41"/>
        <end position="51"/>
    </location>
</feature>
<name>A0A2W5FF30_9SPHI</name>
<evidence type="ECO:0000313" key="2">
    <source>
        <dbReference type="EMBL" id="PZP52277.1"/>
    </source>
</evidence>
<proteinExistence type="predicted"/>
<reference evidence="2 3" key="1">
    <citation type="submission" date="2017-11" db="EMBL/GenBank/DDBJ databases">
        <title>Infants hospitalized years apart are colonized by the same room-sourced microbial strains.</title>
        <authorList>
            <person name="Brooks B."/>
            <person name="Olm M.R."/>
            <person name="Firek B.A."/>
            <person name="Baker R."/>
            <person name="Thomas B.C."/>
            <person name="Morowitz M.J."/>
            <person name="Banfield J.F."/>
        </authorList>
    </citation>
    <scope>NUCLEOTIDE SEQUENCE [LARGE SCALE GENOMIC DNA]</scope>
    <source>
        <strain evidence="2">S2_009_000_R2_76</strain>
    </source>
</reference>
<evidence type="ECO:0000256" key="1">
    <source>
        <dbReference type="SAM" id="MobiDB-lite"/>
    </source>
</evidence>
<organism evidence="2 3">
    <name type="scientific">Pseudopedobacter saltans</name>
    <dbReference type="NCBI Taxonomy" id="151895"/>
    <lineage>
        <taxon>Bacteria</taxon>
        <taxon>Pseudomonadati</taxon>
        <taxon>Bacteroidota</taxon>
        <taxon>Sphingobacteriia</taxon>
        <taxon>Sphingobacteriales</taxon>
        <taxon>Sphingobacteriaceae</taxon>
        <taxon>Pseudopedobacter</taxon>
    </lineage>
</organism>
<comment type="caution">
    <text evidence="2">The sequence shown here is derived from an EMBL/GenBank/DDBJ whole genome shotgun (WGS) entry which is preliminary data.</text>
</comment>
<dbReference type="Proteomes" id="UP000249645">
    <property type="component" value="Unassembled WGS sequence"/>
</dbReference>
<accession>A0A2W5FF30</accession>
<dbReference type="AlphaFoldDB" id="A0A2W5FF30"/>
<dbReference type="EMBL" id="QFOI01000008">
    <property type="protein sequence ID" value="PZP52277.1"/>
    <property type="molecule type" value="Genomic_DNA"/>
</dbReference>
<feature type="region of interest" description="Disordered" evidence="1">
    <location>
        <begin position="14"/>
        <end position="77"/>
    </location>
</feature>
<evidence type="ECO:0000313" key="3">
    <source>
        <dbReference type="Proteomes" id="UP000249645"/>
    </source>
</evidence>
<gene>
    <name evidence="2" type="ORF">DI598_01120</name>
</gene>